<organism evidence="2 3">
    <name type="scientific">Senna tora</name>
    <dbReference type="NCBI Taxonomy" id="362788"/>
    <lineage>
        <taxon>Eukaryota</taxon>
        <taxon>Viridiplantae</taxon>
        <taxon>Streptophyta</taxon>
        <taxon>Embryophyta</taxon>
        <taxon>Tracheophyta</taxon>
        <taxon>Spermatophyta</taxon>
        <taxon>Magnoliopsida</taxon>
        <taxon>eudicotyledons</taxon>
        <taxon>Gunneridae</taxon>
        <taxon>Pentapetalae</taxon>
        <taxon>rosids</taxon>
        <taxon>fabids</taxon>
        <taxon>Fabales</taxon>
        <taxon>Fabaceae</taxon>
        <taxon>Caesalpinioideae</taxon>
        <taxon>Cassia clade</taxon>
        <taxon>Senna</taxon>
    </lineage>
</organism>
<dbReference type="EMBL" id="JAAIUW010000002">
    <property type="protein sequence ID" value="KAF7843014.1"/>
    <property type="molecule type" value="Genomic_DNA"/>
</dbReference>
<evidence type="ECO:0000313" key="2">
    <source>
        <dbReference type="EMBL" id="KAF7843014.1"/>
    </source>
</evidence>
<keyword evidence="1" id="KW-0472">Membrane</keyword>
<dbReference type="AlphaFoldDB" id="A0A835CHY8"/>
<dbReference type="OrthoDB" id="1112844at2759"/>
<accession>A0A835CHY8</accession>
<comment type="caution">
    <text evidence="2">The sequence shown here is derived from an EMBL/GenBank/DDBJ whole genome shotgun (WGS) entry which is preliminary data.</text>
</comment>
<dbReference type="InterPro" id="IPR032675">
    <property type="entry name" value="LRR_dom_sf"/>
</dbReference>
<evidence type="ECO:0000256" key="1">
    <source>
        <dbReference type="SAM" id="Phobius"/>
    </source>
</evidence>
<keyword evidence="3" id="KW-1185">Reference proteome</keyword>
<protein>
    <submittedName>
        <fullName evidence="2">TMV resistance protein N-like</fullName>
    </submittedName>
</protein>
<keyword evidence="1" id="KW-0812">Transmembrane</keyword>
<proteinExistence type="predicted"/>
<evidence type="ECO:0000313" key="3">
    <source>
        <dbReference type="Proteomes" id="UP000634136"/>
    </source>
</evidence>
<feature type="transmembrane region" description="Helical" evidence="1">
    <location>
        <begin position="12"/>
        <end position="33"/>
    </location>
</feature>
<dbReference type="SUPFAM" id="SSF52058">
    <property type="entry name" value="L domain-like"/>
    <property type="match status" value="1"/>
</dbReference>
<dbReference type="Proteomes" id="UP000634136">
    <property type="component" value="Unassembled WGS sequence"/>
</dbReference>
<sequence>MVKLKLQHLHHMDAITALMLIEALFIIIALPLYQAIRFFSPNSSHAFNHVPLPSKIQQLWDETQKFPNLKKILLNSCDYLVRLPDLSQTPNIEEIYLNGCVNLVQVHSSSILTKLRHLMINNCNKLRLANLGGNIHGRISSRLVVVVYNYFDLKSLSFIRISVKVFMSDDDGGISSFGLKVETVPFREHNGSRELRLLGQSLSSLLPFVSQVRWLDVTSSIDSDFEMNLSHFPYYGGQKNQVPKVTELELQRTKPNDAKQKPSSMHPWMKGTVAKEVVGIGLESSKEGDDCCVMNNQLLRVPKSITCWSFLTELSLQKSEIESSVGGNYILGLSALRSFGECDCSVSIEGNGNASDVVLSHSQQLYHIDSRIFMCNIKVHVSKLSFEFLEWPYSEDEDAYRWLVRRSLLFYL</sequence>
<reference evidence="2" key="1">
    <citation type="submission" date="2020-09" db="EMBL/GenBank/DDBJ databases">
        <title>Genome-Enabled Discovery of Anthraquinone Biosynthesis in Senna tora.</title>
        <authorList>
            <person name="Kang S.-H."/>
            <person name="Pandey R.P."/>
            <person name="Lee C.-M."/>
            <person name="Sim J.-S."/>
            <person name="Jeong J.-T."/>
            <person name="Choi B.-S."/>
            <person name="Jung M."/>
            <person name="Ginzburg D."/>
            <person name="Zhao K."/>
            <person name="Won S.Y."/>
            <person name="Oh T.-J."/>
            <person name="Yu Y."/>
            <person name="Kim N.-H."/>
            <person name="Lee O.R."/>
            <person name="Lee T.-H."/>
            <person name="Bashyal P."/>
            <person name="Kim T.-S."/>
            <person name="Lee W.-H."/>
            <person name="Kawkins C."/>
            <person name="Kim C.-K."/>
            <person name="Kim J.S."/>
            <person name="Ahn B.O."/>
            <person name="Rhee S.Y."/>
            <person name="Sohng J.K."/>
        </authorList>
    </citation>
    <scope>NUCLEOTIDE SEQUENCE</scope>
    <source>
        <tissue evidence="2">Leaf</tissue>
    </source>
</reference>
<dbReference type="Gene3D" id="3.80.10.10">
    <property type="entry name" value="Ribonuclease Inhibitor"/>
    <property type="match status" value="1"/>
</dbReference>
<gene>
    <name evidence="2" type="ORF">G2W53_005312</name>
</gene>
<name>A0A835CHY8_9FABA</name>
<keyword evidence="1" id="KW-1133">Transmembrane helix</keyword>